<keyword evidence="5" id="KW-0378">Hydrolase</keyword>
<keyword evidence="8" id="KW-0511">Multifunctional enzyme</keyword>
<dbReference type="InterPro" id="IPR020630">
    <property type="entry name" value="THF_DH/CycHdrlase_cat_dom"/>
</dbReference>
<dbReference type="PRINTS" id="PR00085">
    <property type="entry name" value="THFDHDRGNASE"/>
</dbReference>
<feature type="non-terminal residue" evidence="10">
    <location>
        <position position="142"/>
    </location>
</feature>
<keyword evidence="4" id="KW-0554">One-carbon metabolism</keyword>
<dbReference type="InterPro" id="IPR000672">
    <property type="entry name" value="THF_DH/CycHdrlase"/>
</dbReference>
<evidence type="ECO:0000256" key="8">
    <source>
        <dbReference type="ARBA" id="ARBA00023268"/>
    </source>
</evidence>
<accession>X1L609</accession>
<sequence>MDGKSLAEKFKRDISARVEVVKKERGITPTLATILVGDDPSSRIYVKGKGKDCDEVGIDFRLHDLPARTAEQKLLELVDELNKDREVHGIFVQLPLPPHIDKKKVTASINPQKDVDGLHPYNVGKLWLGMYNFEKTCCRAHP</sequence>
<evidence type="ECO:0000313" key="10">
    <source>
        <dbReference type="EMBL" id="GAI01331.1"/>
    </source>
</evidence>
<dbReference type="Pfam" id="PF00763">
    <property type="entry name" value="THF_DHG_CYH"/>
    <property type="match status" value="1"/>
</dbReference>
<dbReference type="PANTHER" id="PTHR48099">
    <property type="entry name" value="C-1-TETRAHYDROFOLATE SYNTHASE, CYTOPLASMIC-RELATED"/>
    <property type="match status" value="1"/>
</dbReference>
<evidence type="ECO:0000256" key="6">
    <source>
        <dbReference type="ARBA" id="ARBA00022857"/>
    </source>
</evidence>
<organism evidence="10">
    <name type="scientific">marine sediment metagenome</name>
    <dbReference type="NCBI Taxonomy" id="412755"/>
    <lineage>
        <taxon>unclassified sequences</taxon>
        <taxon>metagenomes</taxon>
        <taxon>ecological metagenomes</taxon>
    </lineage>
</organism>
<reference evidence="10" key="1">
    <citation type="journal article" date="2014" name="Front. Microbiol.">
        <title>High frequency of phylogenetically diverse reductive dehalogenase-homologous genes in deep subseafloor sedimentary metagenomes.</title>
        <authorList>
            <person name="Kawai M."/>
            <person name="Futagami T."/>
            <person name="Toyoda A."/>
            <person name="Takaki Y."/>
            <person name="Nishi S."/>
            <person name="Hori S."/>
            <person name="Arai W."/>
            <person name="Tsubouchi T."/>
            <person name="Morono Y."/>
            <person name="Uchiyama I."/>
            <person name="Ito T."/>
            <person name="Fujiyama A."/>
            <person name="Inagaki F."/>
            <person name="Takami H."/>
        </authorList>
    </citation>
    <scope>NUCLEOTIDE SEQUENCE</scope>
    <source>
        <strain evidence="10">Expedition CK06-06</strain>
    </source>
</reference>
<dbReference type="InterPro" id="IPR046346">
    <property type="entry name" value="Aminoacid_DH-like_N_sf"/>
</dbReference>
<dbReference type="GO" id="GO:0004477">
    <property type="term" value="F:methenyltetrahydrofolate cyclohydrolase activity"/>
    <property type="evidence" value="ECO:0007669"/>
    <property type="project" value="UniProtKB-EC"/>
</dbReference>
<protein>
    <recommendedName>
        <fullName evidence="3">methenyltetrahydrofolate cyclohydrolase</fullName>
        <ecNumber evidence="3">3.5.4.9</ecNumber>
    </recommendedName>
</protein>
<dbReference type="FunFam" id="3.40.50.10860:FF:000005">
    <property type="entry name" value="C-1-tetrahydrofolate synthase, cytoplasmic, putative"/>
    <property type="match status" value="1"/>
</dbReference>
<dbReference type="GO" id="GO:0004488">
    <property type="term" value="F:methylenetetrahydrofolate dehydrogenase (NADP+) activity"/>
    <property type="evidence" value="ECO:0007669"/>
    <property type="project" value="InterPro"/>
</dbReference>
<dbReference type="Gene3D" id="3.40.50.10860">
    <property type="entry name" value="Leucine Dehydrogenase, chain A, domain 1"/>
    <property type="match status" value="1"/>
</dbReference>
<dbReference type="InterPro" id="IPR020867">
    <property type="entry name" value="THF_DH/CycHdrlase_CS"/>
</dbReference>
<dbReference type="GO" id="GO:0005829">
    <property type="term" value="C:cytosol"/>
    <property type="evidence" value="ECO:0007669"/>
    <property type="project" value="TreeGrafter"/>
</dbReference>
<evidence type="ECO:0000256" key="4">
    <source>
        <dbReference type="ARBA" id="ARBA00022563"/>
    </source>
</evidence>
<dbReference type="SUPFAM" id="SSF53223">
    <property type="entry name" value="Aminoacid dehydrogenase-like, N-terminal domain"/>
    <property type="match status" value="1"/>
</dbReference>
<dbReference type="PROSITE" id="PS00766">
    <property type="entry name" value="THF_DHG_CYH_1"/>
    <property type="match status" value="1"/>
</dbReference>
<evidence type="ECO:0000256" key="3">
    <source>
        <dbReference type="ARBA" id="ARBA00012776"/>
    </source>
</evidence>
<comment type="subunit">
    <text evidence="2">Homodimer.</text>
</comment>
<evidence type="ECO:0000256" key="7">
    <source>
        <dbReference type="ARBA" id="ARBA00023002"/>
    </source>
</evidence>
<dbReference type="AlphaFoldDB" id="X1L609"/>
<dbReference type="EC" id="3.5.4.9" evidence="3"/>
<evidence type="ECO:0000256" key="1">
    <source>
        <dbReference type="ARBA" id="ARBA00004777"/>
    </source>
</evidence>
<evidence type="ECO:0000256" key="2">
    <source>
        <dbReference type="ARBA" id="ARBA00011738"/>
    </source>
</evidence>
<keyword evidence="7" id="KW-0560">Oxidoreductase</keyword>
<comment type="caution">
    <text evidence="10">The sequence shown here is derived from an EMBL/GenBank/DDBJ whole genome shotgun (WGS) entry which is preliminary data.</text>
</comment>
<dbReference type="PANTHER" id="PTHR48099:SF5">
    <property type="entry name" value="C-1-TETRAHYDROFOLATE SYNTHASE, CYTOPLASMIC"/>
    <property type="match status" value="1"/>
</dbReference>
<proteinExistence type="predicted"/>
<dbReference type="GO" id="GO:0035999">
    <property type="term" value="P:tetrahydrofolate interconversion"/>
    <property type="evidence" value="ECO:0007669"/>
    <property type="project" value="TreeGrafter"/>
</dbReference>
<gene>
    <name evidence="10" type="ORF">S06H3_05213</name>
</gene>
<keyword evidence="6" id="KW-0521">NADP</keyword>
<dbReference type="EMBL" id="BARV01001909">
    <property type="protein sequence ID" value="GAI01331.1"/>
    <property type="molecule type" value="Genomic_DNA"/>
</dbReference>
<evidence type="ECO:0000256" key="5">
    <source>
        <dbReference type="ARBA" id="ARBA00022801"/>
    </source>
</evidence>
<name>X1L609_9ZZZZ</name>
<feature type="domain" description="Tetrahydrofolate dehydrogenase/cyclohydrolase catalytic" evidence="9">
    <location>
        <begin position="1"/>
        <end position="116"/>
    </location>
</feature>
<evidence type="ECO:0000259" key="9">
    <source>
        <dbReference type="Pfam" id="PF00763"/>
    </source>
</evidence>
<comment type="pathway">
    <text evidence="1">One-carbon metabolism; tetrahydrofolate interconversion.</text>
</comment>